<feature type="transmembrane region" description="Helical" evidence="1">
    <location>
        <begin position="201"/>
        <end position="219"/>
    </location>
</feature>
<feature type="domain" description="ABC transmembrane type-2" evidence="2">
    <location>
        <begin position="51"/>
        <end position="277"/>
    </location>
</feature>
<dbReference type="AlphaFoldDB" id="A0A858R738"/>
<name>A0A858R738_9PROT</name>
<dbReference type="PROSITE" id="PS51012">
    <property type="entry name" value="ABC_TM2"/>
    <property type="match status" value="1"/>
</dbReference>
<feature type="transmembrane region" description="Helical" evidence="1">
    <location>
        <begin position="80"/>
        <end position="99"/>
    </location>
</feature>
<dbReference type="PANTHER" id="PTHR43229:SF2">
    <property type="entry name" value="NODULATION PROTEIN J"/>
    <property type="match status" value="1"/>
</dbReference>
<dbReference type="EMBL" id="CP051775">
    <property type="protein sequence ID" value="QJE73221.1"/>
    <property type="molecule type" value="Genomic_DNA"/>
</dbReference>
<feature type="transmembrane region" description="Helical" evidence="1">
    <location>
        <begin position="56"/>
        <end position="74"/>
    </location>
</feature>
<evidence type="ECO:0000313" key="4">
    <source>
        <dbReference type="Proteomes" id="UP000501891"/>
    </source>
</evidence>
<dbReference type="InterPro" id="IPR047817">
    <property type="entry name" value="ABC2_TM_bact-type"/>
</dbReference>
<keyword evidence="1" id="KW-0472">Membrane</keyword>
<accession>A0A858R738</accession>
<feature type="transmembrane region" description="Helical" evidence="1">
    <location>
        <begin position="131"/>
        <end position="153"/>
    </location>
</feature>
<protein>
    <submittedName>
        <fullName evidence="3">ABC transporter permease</fullName>
    </submittedName>
</protein>
<organism evidence="3 4">
    <name type="scientific">Aerophototrophica crusticola</name>
    <dbReference type="NCBI Taxonomy" id="1709002"/>
    <lineage>
        <taxon>Bacteria</taxon>
        <taxon>Pseudomonadati</taxon>
        <taxon>Pseudomonadota</taxon>
        <taxon>Alphaproteobacteria</taxon>
        <taxon>Rhodospirillales</taxon>
        <taxon>Rhodospirillaceae</taxon>
        <taxon>Aerophototrophica</taxon>
    </lineage>
</organism>
<evidence type="ECO:0000256" key="1">
    <source>
        <dbReference type="SAM" id="Phobius"/>
    </source>
</evidence>
<keyword evidence="1" id="KW-1133">Transmembrane helix</keyword>
<proteinExistence type="predicted"/>
<reference evidence="3" key="1">
    <citation type="submission" date="2020-04" db="EMBL/GenBank/DDBJ databases">
        <title>A desert anoxygenic phototrophic bacterium fixes CO2 using RubisCO under aerobic conditions.</title>
        <authorList>
            <person name="Tang K."/>
        </authorList>
    </citation>
    <scope>NUCLEOTIDE SEQUENCE [LARGE SCALE GENOMIC DNA]</scope>
    <source>
        <strain evidence="3">MIMtkB3</strain>
    </source>
</reference>
<dbReference type="KEGG" id="acru:HHL28_09080"/>
<gene>
    <name evidence="3" type="ORF">HHL28_09080</name>
</gene>
<feature type="transmembrane region" description="Helical" evidence="1">
    <location>
        <begin position="256"/>
        <end position="275"/>
    </location>
</feature>
<sequence>MTADPAPGYRAPPLPDVAAFSYDRGDRSPGAVRRIWAMVLRNWFLIRTSWPRMLELCYWPTVQLLIWGFLSQFLRTNSSYVAQAVGVLVGAVLLWEVLVRTQIGMSVTFLEELWSRNLGNLFVSPLRPWEWVASLVVLAWLRVLIGLSLPIFLAMPLFGFSIFDLGFPLIGFFANLMLMGITIGLITSGLILRNGLGAEGLAWMAVFVLAPVSAVYYPVSSLPLVVQYISLALPSTHVFEGMRSVLFGQGMRWDHLGWAVLLNLLYGALAVLYFLSAFRDARQRGALLQAGE</sequence>
<evidence type="ECO:0000313" key="3">
    <source>
        <dbReference type="EMBL" id="QJE73221.1"/>
    </source>
</evidence>
<keyword evidence="4" id="KW-1185">Reference proteome</keyword>
<dbReference type="InterPro" id="IPR051784">
    <property type="entry name" value="Nod_factor_ABC_transporter"/>
</dbReference>
<keyword evidence="1" id="KW-0812">Transmembrane</keyword>
<dbReference type="Proteomes" id="UP000501891">
    <property type="component" value="Chromosome"/>
</dbReference>
<feature type="transmembrane region" description="Helical" evidence="1">
    <location>
        <begin position="165"/>
        <end position="192"/>
    </location>
</feature>
<evidence type="ECO:0000259" key="2">
    <source>
        <dbReference type="PROSITE" id="PS51012"/>
    </source>
</evidence>
<dbReference type="PANTHER" id="PTHR43229">
    <property type="entry name" value="NODULATION PROTEIN J"/>
    <property type="match status" value="1"/>
</dbReference>